<name>A0A9P1MAY8_9PEZI</name>
<dbReference type="InterPro" id="IPR024662">
    <property type="entry name" value="Trs65"/>
</dbReference>
<dbReference type="InterPro" id="IPR055420">
    <property type="entry name" value="IgD3_Trs65"/>
</dbReference>
<dbReference type="PANTHER" id="PTHR28159">
    <property type="entry name" value="TRAFFICKING PROTEIN PARTICLE COMPLEX II-SPECIFIC SUBUNIT 65"/>
    <property type="match status" value="1"/>
</dbReference>
<dbReference type="AlphaFoldDB" id="A0A9P1MAY8"/>
<feature type="domain" description="Trafficking protein particle complex II-specific subunit 65 IgD3" evidence="1">
    <location>
        <begin position="373"/>
        <end position="516"/>
    </location>
</feature>
<proteinExistence type="predicted"/>
<comment type="caution">
    <text evidence="2">The sequence shown here is derived from an EMBL/GenBank/DDBJ whole genome shotgun (WGS) entry which is preliminary data.</text>
</comment>
<organism evidence="2 3">
    <name type="scientific">Parascedosporium putredinis</name>
    <dbReference type="NCBI Taxonomy" id="1442378"/>
    <lineage>
        <taxon>Eukaryota</taxon>
        <taxon>Fungi</taxon>
        <taxon>Dikarya</taxon>
        <taxon>Ascomycota</taxon>
        <taxon>Pezizomycotina</taxon>
        <taxon>Sordariomycetes</taxon>
        <taxon>Hypocreomycetidae</taxon>
        <taxon>Microascales</taxon>
        <taxon>Microascaceae</taxon>
        <taxon>Parascedosporium</taxon>
    </lineage>
</organism>
<protein>
    <recommendedName>
        <fullName evidence="1">Trafficking protein particle complex II-specific subunit 65 IgD3 domain-containing protein</fullName>
    </recommendedName>
</protein>
<gene>
    <name evidence="2" type="ORF">PPNO1_LOCUS5923</name>
</gene>
<dbReference type="OrthoDB" id="5345392at2759"/>
<evidence type="ECO:0000313" key="3">
    <source>
        <dbReference type="Proteomes" id="UP000838763"/>
    </source>
</evidence>
<dbReference type="GO" id="GO:0006891">
    <property type="term" value="P:intra-Golgi vesicle-mediated transport"/>
    <property type="evidence" value="ECO:0007669"/>
    <property type="project" value="InterPro"/>
</dbReference>
<dbReference type="GO" id="GO:0005802">
    <property type="term" value="C:trans-Golgi network"/>
    <property type="evidence" value="ECO:0007669"/>
    <property type="project" value="TreeGrafter"/>
</dbReference>
<dbReference type="GO" id="GO:1990071">
    <property type="term" value="C:TRAPPII protein complex"/>
    <property type="evidence" value="ECO:0007669"/>
    <property type="project" value="InterPro"/>
</dbReference>
<keyword evidence="3" id="KW-1185">Reference proteome</keyword>
<reference evidence="2" key="1">
    <citation type="submission" date="2022-11" db="EMBL/GenBank/DDBJ databases">
        <authorList>
            <person name="Scott C."/>
            <person name="Bruce N."/>
        </authorList>
    </citation>
    <scope>NUCLEOTIDE SEQUENCE</scope>
</reference>
<evidence type="ECO:0000313" key="2">
    <source>
        <dbReference type="EMBL" id="CAI4216265.1"/>
    </source>
</evidence>
<accession>A0A9P1MAY8</accession>
<dbReference type="Pfam" id="PF12735">
    <property type="entry name" value="IgD3_Trs65"/>
    <property type="match status" value="1"/>
</dbReference>
<dbReference type="EMBL" id="CALLCH030000015">
    <property type="protein sequence ID" value="CAI4216265.1"/>
    <property type="molecule type" value="Genomic_DNA"/>
</dbReference>
<dbReference type="Proteomes" id="UP000838763">
    <property type="component" value="Unassembled WGS sequence"/>
</dbReference>
<evidence type="ECO:0000259" key="1">
    <source>
        <dbReference type="Pfam" id="PF12735"/>
    </source>
</evidence>
<sequence length="532" mass="57690">MAIPEDELYQARGDSDARFVDQSHLTYMIPFETDLNLEEAFKDVDPSPSVLDETVDVLLILRTPWADEKTLSANFSRLVISLEAHVVNTGTVGDTESSSPPGQDVIFTGTVQDLDDPFIIVDESDASSDDSDEEQQEQQHVYAIWKMPVFLARPRLRLRRPVAVFHASAALQPVDQTVGEIGYLQSGVPSGLNLLEAFGNDPAVEGIKPRLSALRVSRVAPLTDPKELARSIKALKEIKLDIAPAVHARVRIARPTGQPPNSALTAVLEIDFSGTTPCDITIDGITPHLKGGTVDDLNHLAGVQLLPLTCLPHDHVTFLYSLLPSDLEDIVKNPIRDLDITIKATANLAPSCTPKLSLSWVTPSISPYHFPSAAANRTETTIPDLGITITFSAPVEPIYPGDAFSWTIYIVNRSSDKTPPPPRKLAILALPKRRRDHHPDSGQVADAVLDDNIVHAMHKNSVVEATDVVCLSSDVRVGPLAAGTCHVAELKFMALREGVLGVEAVRVVDLGSQEHVIAPSKANAAPMLEMQT</sequence>
<dbReference type="PANTHER" id="PTHR28159:SF1">
    <property type="entry name" value="TRAFFICKING PROTEIN PARTICLE COMPLEX II-SPECIFIC SUBUNIT 65"/>
    <property type="match status" value="1"/>
</dbReference>